<name>A0A6N7Y0Z2_9FIRM</name>
<dbReference type="InterPro" id="IPR043743">
    <property type="entry name" value="DUF5688"/>
</dbReference>
<gene>
    <name evidence="1" type="ORF">FYJ25_10320</name>
</gene>
<reference evidence="1 2" key="1">
    <citation type="submission" date="2019-08" db="EMBL/GenBank/DDBJ databases">
        <title>In-depth cultivation of the pig gut microbiome towards novel bacterial diversity and tailored functional studies.</title>
        <authorList>
            <person name="Wylensek D."/>
            <person name="Hitch T.C.A."/>
            <person name="Clavel T."/>
        </authorList>
    </citation>
    <scope>NUCLEOTIDE SEQUENCE [LARGE SCALE GENOMIC DNA]</scope>
    <source>
        <strain evidence="1 2">BSM-383-APC-4H</strain>
    </source>
</reference>
<organism evidence="1 2">
    <name type="scientific">Anaerobutyricum soehngenii</name>
    <dbReference type="NCBI Taxonomy" id="105843"/>
    <lineage>
        <taxon>Bacteria</taxon>
        <taxon>Bacillati</taxon>
        <taxon>Bacillota</taxon>
        <taxon>Clostridia</taxon>
        <taxon>Lachnospirales</taxon>
        <taxon>Lachnospiraceae</taxon>
        <taxon>Anaerobutyricum</taxon>
    </lineage>
</organism>
<protein>
    <recommendedName>
        <fullName evidence="3">DUF1444 family protein</fullName>
    </recommendedName>
</protein>
<dbReference type="EMBL" id="VULP01000022">
    <property type="protein sequence ID" value="MSU82721.1"/>
    <property type="molecule type" value="Genomic_DNA"/>
</dbReference>
<evidence type="ECO:0008006" key="3">
    <source>
        <dbReference type="Google" id="ProtNLM"/>
    </source>
</evidence>
<evidence type="ECO:0000313" key="2">
    <source>
        <dbReference type="Proteomes" id="UP000433359"/>
    </source>
</evidence>
<evidence type="ECO:0000313" key="1">
    <source>
        <dbReference type="EMBL" id="MSU82721.1"/>
    </source>
</evidence>
<accession>A0A6N7Y0Z2</accession>
<comment type="caution">
    <text evidence="1">The sequence shown here is derived from an EMBL/GenBank/DDBJ whole genome shotgun (WGS) entry which is preliminary data.</text>
</comment>
<dbReference type="RefSeq" id="WP_154581242.1">
    <property type="nucleotide sequence ID" value="NZ_VULP01000022.1"/>
</dbReference>
<sequence>MEKNKFIEELFYELSCQLGKEFEMKQKRVWKNNGVSYEGLVIEKLEEELSPVVSLDRCYEDFQAGISVQEISEQVLKEYRRTAGNISLLSQQDIWSYERIKDRLYVEMVNKEWNEQYLEHKYYVPFLDLAVVYYIDTQPDYKEAPSHRGTAVTKDIFKIWSVEPEVIWKQVLENMGKESLFLMLIVTEEENSLMTLEDVLQKNQGALALLQKSVLDEAKKKIGESFYMLPVSIFELMIVPESQADEVEEMKKAIIESNKELPAEYLLSNNVYYYGEKEEAEIAG</sequence>
<proteinExistence type="predicted"/>
<dbReference type="Pfam" id="PF18941">
    <property type="entry name" value="DUF5688"/>
    <property type="match status" value="1"/>
</dbReference>
<dbReference type="Proteomes" id="UP000433359">
    <property type="component" value="Unassembled WGS sequence"/>
</dbReference>
<dbReference type="AlphaFoldDB" id="A0A6N7Y0Z2"/>